<evidence type="ECO:0008006" key="5">
    <source>
        <dbReference type="Google" id="ProtNLM"/>
    </source>
</evidence>
<gene>
    <name evidence="3" type="ORF">CSOL1703_00003323</name>
</gene>
<evidence type="ECO:0000256" key="1">
    <source>
        <dbReference type="ARBA" id="ARBA00022801"/>
    </source>
</evidence>
<dbReference type="Pfam" id="PF07470">
    <property type="entry name" value="Glyco_hydro_88"/>
    <property type="match status" value="1"/>
</dbReference>
<dbReference type="InterPro" id="IPR010905">
    <property type="entry name" value="Glyco_hydro_88"/>
</dbReference>
<dbReference type="GO" id="GO:0005975">
    <property type="term" value="P:carbohydrate metabolic process"/>
    <property type="evidence" value="ECO:0007669"/>
    <property type="project" value="InterPro"/>
</dbReference>
<sequence length="399" mass="45410">MRSLQAVAIALLAATPALAAPSPRPKISYTRWMTNSILHHGVEPDFHYDEATLYNAFQDVIAFTKNDTLKQVYHDLVDGVVLENGTIANYDYAKHSLDNYRFGNNILYWYEQTGDSKYRVAADAVRGMLDTHPRNLAGGFWHRDPSYPNQMWLDGIYMADTFYAKWTSLFQPDNQTAWDDIMLQFDTIDARTRNGDNLLVHGYDESKKAVWADPEDGRAPLVWGRAIGWYFMSLLEVIQLIPEEHPGRQRLITYFQKTAEGLKGAQDELGGWWNVMDRRYEDVKGNYLEASASVMFTFGWLRGLNLGLLPEAGYKDVAAKAYRAMIDLFVTTNEDGTINWEKTVEVGSLGSNATFEVRYSRSFGNVIIAYYSSIATRKNDLRGAAVFMLASLEWEKRGC</sequence>
<feature type="chain" id="PRO_5040205591" description="Unsaturated rhamnogalacturonyl hydrolase YteR" evidence="2">
    <location>
        <begin position="20"/>
        <end position="399"/>
    </location>
</feature>
<dbReference type="SUPFAM" id="SSF48208">
    <property type="entry name" value="Six-hairpin glycosidases"/>
    <property type="match status" value="1"/>
</dbReference>
<evidence type="ECO:0000313" key="3">
    <source>
        <dbReference type="EMBL" id="CAH0038608.1"/>
    </source>
</evidence>
<evidence type="ECO:0000313" key="4">
    <source>
        <dbReference type="Proteomes" id="UP000775872"/>
    </source>
</evidence>
<keyword evidence="1" id="KW-0378">Hydrolase</keyword>
<organism evidence="3 4">
    <name type="scientific">Clonostachys solani</name>
    <dbReference type="NCBI Taxonomy" id="160281"/>
    <lineage>
        <taxon>Eukaryota</taxon>
        <taxon>Fungi</taxon>
        <taxon>Dikarya</taxon>
        <taxon>Ascomycota</taxon>
        <taxon>Pezizomycotina</taxon>
        <taxon>Sordariomycetes</taxon>
        <taxon>Hypocreomycetidae</taxon>
        <taxon>Hypocreales</taxon>
        <taxon>Bionectriaceae</taxon>
        <taxon>Clonostachys</taxon>
    </lineage>
</organism>
<keyword evidence="2" id="KW-0732">Signal</keyword>
<evidence type="ECO:0000256" key="2">
    <source>
        <dbReference type="SAM" id="SignalP"/>
    </source>
</evidence>
<dbReference type="InterPro" id="IPR008928">
    <property type="entry name" value="6-hairpin_glycosidase_sf"/>
</dbReference>
<dbReference type="EMBL" id="CABFOC020000002">
    <property type="protein sequence ID" value="CAH0038608.1"/>
    <property type="molecule type" value="Genomic_DNA"/>
</dbReference>
<proteinExistence type="predicted"/>
<dbReference type="GO" id="GO:0016787">
    <property type="term" value="F:hydrolase activity"/>
    <property type="evidence" value="ECO:0007669"/>
    <property type="project" value="UniProtKB-KW"/>
</dbReference>
<keyword evidence="4" id="KW-1185">Reference proteome</keyword>
<feature type="signal peptide" evidence="2">
    <location>
        <begin position="1"/>
        <end position="19"/>
    </location>
</feature>
<reference evidence="3" key="1">
    <citation type="submission" date="2021-10" db="EMBL/GenBank/DDBJ databases">
        <authorList>
            <person name="Piombo E."/>
        </authorList>
    </citation>
    <scope>NUCLEOTIDE SEQUENCE</scope>
</reference>
<dbReference type="OrthoDB" id="540611at2759"/>
<dbReference type="Proteomes" id="UP000775872">
    <property type="component" value="Unassembled WGS sequence"/>
</dbReference>
<dbReference type="AlphaFoldDB" id="A0A9N9YSR1"/>
<dbReference type="InterPro" id="IPR012341">
    <property type="entry name" value="6hp_glycosidase-like_sf"/>
</dbReference>
<dbReference type="PANTHER" id="PTHR33886:SF9">
    <property type="entry name" value="UNSATURATED RHAMNOGALACTURONAN HYDROLASE (EUROFUNG)"/>
    <property type="match status" value="1"/>
</dbReference>
<dbReference type="Gene3D" id="1.50.10.10">
    <property type="match status" value="1"/>
</dbReference>
<comment type="caution">
    <text evidence="3">The sequence shown here is derived from an EMBL/GenBank/DDBJ whole genome shotgun (WGS) entry which is preliminary data.</text>
</comment>
<name>A0A9N9YSR1_9HYPO</name>
<dbReference type="PANTHER" id="PTHR33886">
    <property type="entry name" value="UNSATURATED RHAMNOGALACTURONAN HYDROLASE (EUROFUNG)"/>
    <property type="match status" value="1"/>
</dbReference>
<accession>A0A9N9YSR1</accession>
<dbReference type="InterPro" id="IPR052043">
    <property type="entry name" value="PolySaccharide_Degr_Enz"/>
</dbReference>
<protein>
    <recommendedName>
        <fullName evidence="5">Unsaturated rhamnogalacturonyl hydrolase YteR</fullName>
    </recommendedName>
</protein>